<reference evidence="7 8" key="1">
    <citation type="submission" date="2018-10" db="EMBL/GenBank/DDBJ databases">
        <title>Genomic Encyclopedia of Type Strains, Phase IV (KMG-IV): sequencing the most valuable type-strain genomes for metagenomic binning, comparative biology and taxonomic classification.</title>
        <authorList>
            <person name="Goeker M."/>
        </authorList>
    </citation>
    <scope>NUCLEOTIDE SEQUENCE [LARGE SCALE GENOMIC DNA]</scope>
    <source>
        <strain evidence="7 8">DSM 22228</strain>
    </source>
</reference>
<evidence type="ECO:0000259" key="5">
    <source>
        <dbReference type="Pfam" id="PF00389"/>
    </source>
</evidence>
<dbReference type="InterPro" id="IPR058205">
    <property type="entry name" value="D-LDH-like"/>
</dbReference>
<dbReference type="SUPFAM" id="SSF52283">
    <property type="entry name" value="Formate/glycerate dehydrogenase catalytic domain-like"/>
    <property type="match status" value="1"/>
</dbReference>
<comment type="similarity">
    <text evidence="1 4">Belongs to the D-isomer specific 2-hydroxyacid dehydrogenase family.</text>
</comment>
<dbReference type="CDD" id="cd12183">
    <property type="entry name" value="LDH_like_2"/>
    <property type="match status" value="1"/>
</dbReference>
<dbReference type="Pfam" id="PF00389">
    <property type="entry name" value="2-Hacid_dh"/>
    <property type="match status" value="1"/>
</dbReference>
<proteinExistence type="inferred from homology"/>
<dbReference type="GO" id="GO:0051287">
    <property type="term" value="F:NAD binding"/>
    <property type="evidence" value="ECO:0007669"/>
    <property type="project" value="InterPro"/>
</dbReference>
<keyword evidence="2 4" id="KW-0560">Oxidoreductase</keyword>
<keyword evidence="8" id="KW-1185">Reference proteome</keyword>
<dbReference type="EMBL" id="RBWY01000001">
    <property type="protein sequence ID" value="RKS87051.1"/>
    <property type="molecule type" value="Genomic_DNA"/>
</dbReference>
<protein>
    <submittedName>
        <fullName evidence="7">D-lactate dehydrogenase</fullName>
    </submittedName>
</protein>
<feature type="domain" description="D-isomer specific 2-hydroxyacid dehydrogenase NAD-binding" evidence="6">
    <location>
        <begin position="114"/>
        <end position="301"/>
    </location>
</feature>
<dbReference type="InterPro" id="IPR029753">
    <property type="entry name" value="D-isomer_DH_CS"/>
</dbReference>
<evidence type="ECO:0000256" key="3">
    <source>
        <dbReference type="ARBA" id="ARBA00023027"/>
    </source>
</evidence>
<dbReference type="AlphaFoldDB" id="A0A495RI03"/>
<dbReference type="PROSITE" id="PS00671">
    <property type="entry name" value="D_2_HYDROXYACID_DH_3"/>
    <property type="match status" value="1"/>
</dbReference>
<dbReference type="Proteomes" id="UP000278542">
    <property type="component" value="Unassembled WGS sequence"/>
</dbReference>
<dbReference type="SUPFAM" id="SSF51735">
    <property type="entry name" value="NAD(P)-binding Rossmann-fold domains"/>
    <property type="match status" value="1"/>
</dbReference>
<evidence type="ECO:0000259" key="6">
    <source>
        <dbReference type="Pfam" id="PF02826"/>
    </source>
</evidence>
<dbReference type="Gene3D" id="3.40.50.720">
    <property type="entry name" value="NAD(P)-binding Rossmann-like Domain"/>
    <property type="match status" value="2"/>
</dbReference>
<accession>A0A495RI03</accession>
<dbReference type="InterPro" id="IPR006140">
    <property type="entry name" value="D-isomer_DH_NAD-bd"/>
</dbReference>
<name>A0A495RI03_9GAMM</name>
<dbReference type="InterPro" id="IPR036291">
    <property type="entry name" value="NAD(P)-bd_dom_sf"/>
</dbReference>
<dbReference type="GO" id="GO:0008720">
    <property type="term" value="F:D-lactate dehydrogenase (NAD+) activity"/>
    <property type="evidence" value="ECO:0007669"/>
    <property type="project" value="TreeGrafter"/>
</dbReference>
<dbReference type="InterPro" id="IPR029752">
    <property type="entry name" value="D-isomer_DH_CS1"/>
</dbReference>
<keyword evidence="3" id="KW-0520">NAD</keyword>
<evidence type="ECO:0000256" key="4">
    <source>
        <dbReference type="RuleBase" id="RU003719"/>
    </source>
</evidence>
<organism evidence="7 8">
    <name type="scientific">Orbus hercynius</name>
    <dbReference type="NCBI Taxonomy" id="593135"/>
    <lineage>
        <taxon>Bacteria</taxon>
        <taxon>Pseudomonadati</taxon>
        <taxon>Pseudomonadota</taxon>
        <taxon>Gammaproteobacteria</taxon>
        <taxon>Orbales</taxon>
        <taxon>Orbaceae</taxon>
        <taxon>Orbus</taxon>
    </lineage>
</organism>
<feature type="domain" description="D-isomer specific 2-hydroxyacid dehydrogenase catalytic" evidence="5">
    <location>
        <begin position="7"/>
        <end position="332"/>
    </location>
</feature>
<dbReference type="PROSITE" id="PS00065">
    <property type="entry name" value="D_2_HYDROXYACID_DH_1"/>
    <property type="match status" value="1"/>
</dbReference>
<dbReference type="InterPro" id="IPR006139">
    <property type="entry name" value="D-isomer_2_OHA_DH_cat_dom"/>
</dbReference>
<dbReference type="PANTHER" id="PTHR43026:SF1">
    <property type="entry name" value="2-HYDROXYACID DEHYDROGENASE HOMOLOG 1-RELATED"/>
    <property type="match status" value="1"/>
</dbReference>
<dbReference type="FunFam" id="3.40.50.720:FF:000050">
    <property type="entry name" value="D-lactate dehydrogenase"/>
    <property type="match status" value="1"/>
</dbReference>
<evidence type="ECO:0000313" key="7">
    <source>
        <dbReference type="EMBL" id="RKS87051.1"/>
    </source>
</evidence>
<comment type="caution">
    <text evidence="7">The sequence shown here is derived from an EMBL/GenBank/DDBJ whole genome shotgun (WGS) entry which is preliminary data.</text>
</comment>
<sequence length="332" mass="36890">MNNKIKVAVFSSKHYDREHLEMTNKSFGFDIEYYEHKLSCKTAVTADGFDAVCIFVNDEADEKTLQQLAASGVKILALRCAGFDNVDLDAAKKLGITVVRVPAYSPEAVAEHAMALMMTLNRRTHKAYQRTRDANFSLEGLTGFNMHNRTAGVIGTGKIGQAMIRILNGFGMKILAHDPYPTDKAIELGANYVNLDELYAQSDLITLHCPMTPDNYHLLNAQSFSKMKNGVMIINTSRGGLLDAAAAIDALKTSKIGALGMDVYENERDLFFEDKSNDVIQDDVFRRLSSCHNVIFTGHQAFLTQEALLNISETTLSNIQHVFENQECHNIV</sequence>
<dbReference type="PANTHER" id="PTHR43026">
    <property type="entry name" value="2-HYDROXYACID DEHYDROGENASE HOMOLOG 1-RELATED"/>
    <property type="match status" value="1"/>
</dbReference>
<evidence type="ECO:0000256" key="1">
    <source>
        <dbReference type="ARBA" id="ARBA00005854"/>
    </source>
</evidence>
<dbReference type="Pfam" id="PF02826">
    <property type="entry name" value="2-Hacid_dh_C"/>
    <property type="match status" value="1"/>
</dbReference>
<gene>
    <name evidence="7" type="ORF">DES39_0260</name>
</gene>
<evidence type="ECO:0000256" key="2">
    <source>
        <dbReference type="ARBA" id="ARBA00023002"/>
    </source>
</evidence>
<evidence type="ECO:0000313" key="8">
    <source>
        <dbReference type="Proteomes" id="UP000278542"/>
    </source>
</evidence>